<dbReference type="InterPro" id="IPR029044">
    <property type="entry name" value="Nucleotide-diphossugar_trans"/>
</dbReference>
<dbReference type="InterPro" id="IPR027791">
    <property type="entry name" value="Galactosyl_T_C"/>
</dbReference>
<dbReference type="GO" id="GO:0008378">
    <property type="term" value="F:galactosyltransferase activity"/>
    <property type="evidence" value="ECO:0007669"/>
    <property type="project" value="TreeGrafter"/>
</dbReference>
<dbReference type="GO" id="GO:0016020">
    <property type="term" value="C:membrane"/>
    <property type="evidence" value="ECO:0007669"/>
    <property type="project" value="UniProtKB-SubCell"/>
</dbReference>
<dbReference type="GO" id="GO:0006688">
    <property type="term" value="P:glycosphingolipid biosynthetic process"/>
    <property type="evidence" value="ECO:0007669"/>
    <property type="project" value="TreeGrafter"/>
</dbReference>
<dbReference type="Pfam" id="PF02709">
    <property type="entry name" value="Glyco_transf_7C"/>
    <property type="match status" value="1"/>
</dbReference>
<name>A0A9Q0NE76_9DIPT</name>
<dbReference type="SUPFAM" id="SSF53448">
    <property type="entry name" value="Nucleotide-diphospho-sugar transferases"/>
    <property type="match status" value="1"/>
</dbReference>
<evidence type="ECO:0000256" key="8">
    <source>
        <dbReference type="ARBA" id="ARBA00022989"/>
    </source>
</evidence>
<dbReference type="EMBL" id="WJQU01000001">
    <property type="protein sequence ID" value="KAJ6647704.1"/>
    <property type="molecule type" value="Genomic_DNA"/>
</dbReference>
<sequence length="560" mass="63726">MKSIKSFFKHPSNVVDISCNNNNDSHQPSDSRIDYLDDTNHEPSHSKNSEITTNIDGDFGDAEIYIQDQEDALDVGDDPSKWQVNDPKILSFILMNKVVQLLKCFFQRRHQQKNIYLHSPPNGPSRFEFPMANCGRAFKAILLAGIVIILLNLYNYRPESKTSPSMSSAYGGFSQQWPKRTRTSFAISHLSHGSSTKNVSYSTNVTNTPQQNVNVTFYTTNTSNSNDEINEKNKVILESDISLVKLNSSKSNESLEMSAISSKSSGENLDNIESSTKSVMLQKIMSTLGPNYCPPIPPDLVGSIEVNTTLEDIKTIESRFVRKLLPGGWYKPKECISKDRVAIIIPYRDRAQHLPIFLANIHPFLMKQQIEYGIFLIEQVTEGLFNRAALMNVGFVESQKLGEWDCFIFHDIDLIPMDDRNLYNCPDQPRHMSVAVDTMGFKLPYSSIFGGVSAMTKKQFQKVNGFSNCFWGWGGEDDDMSNRLKHVGYHIARYPINIARYTMLNHRKEKANPKRYEKLVNGAKKYDVEGLNSLEYKIHYLEKKVLYTWVLVEIKQDTGS</sequence>
<feature type="region of interest" description="Disordered" evidence="11">
    <location>
        <begin position="19"/>
        <end position="54"/>
    </location>
</feature>
<evidence type="ECO:0000259" key="12">
    <source>
        <dbReference type="Pfam" id="PF02709"/>
    </source>
</evidence>
<keyword evidence="15" id="KW-1185">Reference proteome</keyword>
<gene>
    <name evidence="14" type="primary">bre-4</name>
    <name evidence="14" type="ORF">Bhyg_02927</name>
</gene>
<keyword evidence="7" id="KW-0735">Signal-anchor</keyword>
<evidence type="ECO:0000256" key="1">
    <source>
        <dbReference type="ARBA" id="ARBA00004606"/>
    </source>
</evidence>
<dbReference type="PANTHER" id="PTHR19300:SF57">
    <property type="entry name" value="BETA-1,4-N-ACETYLGALACTOSAMINYLTRANSFERASE"/>
    <property type="match status" value="1"/>
</dbReference>
<evidence type="ECO:0000256" key="7">
    <source>
        <dbReference type="ARBA" id="ARBA00022968"/>
    </source>
</evidence>
<evidence type="ECO:0000256" key="5">
    <source>
        <dbReference type="ARBA" id="ARBA00022679"/>
    </source>
</evidence>
<dbReference type="GO" id="GO:0005975">
    <property type="term" value="P:carbohydrate metabolic process"/>
    <property type="evidence" value="ECO:0007669"/>
    <property type="project" value="InterPro"/>
</dbReference>
<reference evidence="14" key="1">
    <citation type="submission" date="2022-07" db="EMBL/GenBank/DDBJ databases">
        <authorList>
            <person name="Trinca V."/>
            <person name="Uliana J.V.C."/>
            <person name="Torres T.T."/>
            <person name="Ward R.J."/>
            <person name="Monesi N."/>
        </authorList>
    </citation>
    <scope>NUCLEOTIDE SEQUENCE</scope>
    <source>
        <strain evidence="14">HSMRA1968</strain>
        <tissue evidence="14">Whole embryos</tissue>
    </source>
</reference>
<keyword evidence="9" id="KW-0472">Membrane</keyword>
<comment type="similarity">
    <text evidence="3">Belongs to the glycosyltransferase 7 family.</text>
</comment>
<comment type="caution">
    <text evidence="14">The sequence shown here is derived from an EMBL/GenBank/DDBJ whole genome shotgun (WGS) entry which is preliminary data.</text>
</comment>
<keyword evidence="6" id="KW-0812">Transmembrane</keyword>
<evidence type="ECO:0000256" key="9">
    <source>
        <dbReference type="ARBA" id="ARBA00023136"/>
    </source>
</evidence>
<protein>
    <submittedName>
        <fullName evidence="14">Beta-1,4-N-acetylgalactosaminyltransferase bre-4</fullName>
    </submittedName>
</protein>
<dbReference type="AlphaFoldDB" id="A0A9Q0NE76"/>
<dbReference type="GO" id="GO:0005794">
    <property type="term" value="C:Golgi apparatus"/>
    <property type="evidence" value="ECO:0007669"/>
    <property type="project" value="TreeGrafter"/>
</dbReference>
<evidence type="ECO:0000259" key="13">
    <source>
        <dbReference type="Pfam" id="PF13733"/>
    </source>
</evidence>
<comment type="subcellular location">
    <subcellularLocation>
        <location evidence="1">Membrane</location>
        <topology evidence="1">Single-pass type II membrane protein</topology>
    </subcellularLocation>
</comment>
<keyword evidence="10" id="KW-0325">Glycoprotein</keyword>
<evidence type="ECO:0000256" key="3">
    <source>
        <dbReference type="ARBA" id="ARBA00005735"/>
    </source>
</evidence>
<evidence type="ECO:0000313" key="15">
    <source>
        <dbReference type="Proteomes" id="UP001151699"/>
    </source>
</evidence>
<evidence type="ECO:0000256" key="10">
    <source>
        <dbReference type="ARBA" id="ARBA00023180"/>
    </source>
</evidence>
<comment type="pathway">
    <text evidence="2">Protein modification; protein glycosylation.</text>
</comment>
<dbReference type="OrthoDB" id="10038994at2759"/>
<evidence type="ECO:0000256" key="2">
    <source>
        <dbReference type="ARBA" id="ARBA00004922"/>
    </source>
</evidence>
<dbReference type="Proteomes" id="UP001151699">
    <property type="component" value="Chromosome A"/>
</dbReference>
<keyword evidence="5" id="KW-0808">Transferase</keyword>
<dbReference type="CDD" id="cd00899">
    <property type="entry name" value="b4GalT"/>
    <property type="match status" value="1"/>
</dbReference>
<dbReference type="Gene3D" id="3.90.550.10">
    <property type="entry name" value="Spore Coat Polysaccharide Biosynthesis Protein SpsA, Chain A"/>
    <property type="match status" value="1"/>
</dbReference>
<feature type="compositionally biased region" description="Basic and acidic residues" evidence="11">
    <location>
        <begin position="27"/>
        <end position="48"/>
    </location>
</feature>
<proteinExistence type="inferred from homology"/>
<evidence type="ECO:0000256" key="11">
    <source>
        <dbReference type="SAM" id="MobiDB-lite"/>
    </source>
</evidence>
<keyword evidence="8" id="KW-1133">Transmembrane helix</keyword>
<dbReference type="GO" id="GO:0033842">
    <property type="term" value="F:N-acetyl-beta-glucosaminyl-derivative 4-beta-N-acetylgalactosaminyltransferase activity"/>
    <property type="evidence" value="ECO:0007669"/>
    <property type="project" value="TreeGrafter"/>
</dbReference>
<evidence type="ECO:0000256" key="6">
    <source>
        <dbReference type="ARBA" id="ARBA00022692"/>
    </source>
</evidence>
<organism evidence="14 15">
    <name type="scientific">Pseudolycoriella hygida</name>
    <dbReference type="NCBI Taxonomy" id="35572"/>
    <lineage>
        <taxon>Eukaryota</taxon>
        <taxon>Metazoa</taxon>
        <taxon>Ecdysozoa</taxon>
        <taxon>Arthropoda</taxon>
        <taxon>Hexapoda</taxon>
        <taxon>Insecta</taxon>
        <taxon>Pterygota</taxon>
        <taxon>Neoptera</taxon>
        <taxon>Endopterygota</taxon>
        <taxon>Diptera</taxon>
        <taxon>Nematocera</taxon>
        <taxon>Sciaroidea</taxon>
        <taxon>Sciaridae</taxon>
        <taxon>Pseudolycoriella</taxon>
    </lineage>
</organism>
<feature type="domain" description="Galactosyltransferase N-terminal" evidence="13">
    <location>
        <begin position="293"/>
        <end position="426"/>
    </location>
</feature>
<keyword evidence="4" id="KW-0328">Glycosyltransferase</keyword>
<accession>A0A9Q0NE76</accession>
<dbReference type="PRINTS" id="PR02050">
    <property type="entry name" value="B14GALTRFASE"/>
</dbReference>
<dbReference type="InterPro" id="IPR027995">
    <property type="entry name" value="Galactosyl_T_N"/>
</dbReference>
<evidence type="ECO:0000313" key="14">
    <source>
        <dbReference type="EMBL" id="KAJ6647704.1"/>
    </source>
</evidence>
<feature type="domain" description="Galactosyltransferase C-terminal" evidence="12">
    <location>
        <begin position="430"/>
        <end position="507"/>
    </location>
</feature>
<dbReference type="PANTHER" id="PTHR19300">
    <property type="entry name" value="BETA-1,4-GALACTOSYLTRANSFERASE"/>
    <property type="match status" value="1"/>
</dbReference>
<dbReference type="InterPro" id="IPR003859">
    <property type="entry name" value="Galactosyl_T"/>
</dbReference>
<dbReference type="Pfam" id="PF13733">
    <property type="entry name" value="Glyco_transf_7N"/>
    <property type="match status" value="1"/>
</dbReference>
<evidence type="ECO:0000256" key="4">
    <source>
        <dbReference type="ARBA" id="ARBA00022676"/>
    </source>
</evidence>